<proteinExistence type="predicted"/>
<name>A0A2P7RLC2_9HYPH</name>
<accession>A0A2P7RLC2</accession>
<comment type="caution">
    <text evidence="2">The sequence shown here is derived from an EMBL/GenBank/DDBJ whole genome shotgun (WGS) entry which is preliminary data.</text>
</comment>
<evidence type="ECO:0000256" key="1">
    <source>
        <dbReference type="SAM" id="SignalP"/>
    </source>
</evidence>
<dbReference type="Pfam" id="PF09539">
    <property type="entry name" value="DUF2385"/>
    <property type="match status" value="1"/>
</dbReference>
<dbReference type="Proteomes" id="UP000241229">
    <property type="component" value="Unassembled WGS sequence"/>
</dbReference>
<feature type="chain" id="PRO_5015134165" evidence="1">
    <location>
        <begin position="26"/>
        <end position="125"/>
    </location>
</feature>
<feature type="signal peptide" evidence="1">
    <location>
        <begin position="1"/>
        <end position="25"/>
    </location>
</feature>
<dbReference type="InterPro" id="IPR012645">
    <property type="entry name" value="CHP02301"/>
</dbReference>
<evidence type="ECO:0000313" key="3">
    <source>
        <dbReference type="Proteomes" id="UP000241229"/>
    </source>
</evidence>
<keyword evidence="1" id="KW-0732">Signal</keyword>
<evidence type="ECO:0000313" key="2">
    <source>
        <dbReference type="EMBL" id="PSJ51016.1"/>
    </source>
</evidence>
<dbReference type="AlphaFoldDB" id="A0A2P7RLC2"/>
<protein>
    <submittedName>
        <fullName evidence="2">TIGR02301 family protein</fullName>
    </submittedName>
</protein>
<dbReference type="RefSeq" id="WP_106775467.1">
    <property type="nucleotide sequence ID" value="NZ_PXYK01000045.1"/>
</dbReference>
<dbReference type="NCBIfam" id="TIGR02301">
    <property type="entry name" value="TIGR02301 family protein"/>
    <property type="match status" value="1"/>
</dbReference>
<dbReference type="EMBL" id="PXYK01000045">
    <property type="protein sequence ID" value="PSJ51016.1"/>
    <property type="molecule type" value="Genomic_DNA"/>
</dbReference>
<organism evidence="2 3">
    <name type="scientific">Kumtagia ephedrae</name>
    <dbReference type="NCBI Taxonomy" id="2116701"/>
    <lineage>
        <taxon>Bacteria</taxon>
        <taxon>Pseudomonadati</taxon>
        <taxon>Pseudomonadota</taxon>
        <taxon>Alphaproteobacteria</taxon>
        <taxon>Hyphomicrobiales</taxon>
        <taxon>Phyllobacteriaceae</taxon>
        <taxon>Kumtagia</taxon>
    </lineage>
</organism>
<keyword evidence="3" id="KW-1185">Reference proteome</keyword>
<gene>
    <name evidence="2" type="ORF">C7I84_27815</name>
</gene>
<sequence length="125" mass="13551">MGRVTAAAIALSAVVFTAASFPARAADGPFEGGLLRLSEILGSLHFLRNLCGESGDTWRSEMEKLLATENPDAARRARFIASFNRGYRSFEGTYTSCTASATEAIGRYMKEGEELTREIATRYGS</sequence>
<dbReference type="OrthoDB" id="8481666at2"/>
<reference evidence="2 3" key="1">
    <citation type="submission" date="2018-03" db="EMBL/GenBank/DDBJ databases">
        <title>The draft genome of Mesorhizobium sp. 6GN-30.</title>
        <authorList>
            <person name="Liu L."/>
            <person name="Li L."/>
            <person name="Wang T."/>
            <person name="Zhang X."/>
            <person name="Liang L."/>
        </authorList>
    </citation>
    <scope>NUCLEOTIDE SEQUENCE [LARGE SCALE GENOMIC DNA]</scope>
    <source>
        <strain evidence="2 3">6GN30</strain>
    </source>
</reference>